<proteinExistence type="inferred from homology"/>
<protein>
    <submittedName>
        <fullName evidence="8">Molecular chaperone DnaJ</fullName>
    </submittedName>
</protein>
<dbReference type="PANTHER" id="PTHR12763">
    <property type="match status" value="1"/>
</dbReference>
<dbReference type="RefSeq" id="WP_155955195.1">
    <property type="nucleotide sequence ID" value="NZ_JAEMUK010000078.1"/>
</dbReference>
<dbReference type="SMART" id="SM00271">
    <property type="entry name" value="DnaJ"/>
    <property type="match status" value="1"/>
</dbReference>
<evidence type="ECO:0000256" key="3">
    <source>
        <dbReference type="ARBA" id="ARBA00022989"/>
    </source>
</evidence>
<comment type="similarity">
    <text evidence="5">Belongs to the TIM14 family.</text>
</comment>
<evidence type="ECO:0000313" key="9">
    <source>
        <dbReference type="Proteomes" id="UP000623250"/>
    </source>
</evidence>
<dbReference type="Proteomes" id="UP000623250">
    <property type="component" value="Unassembled WGS sequence"/>
</dbReference>
<dbReference type="InterPro" id="IPR001623">
    <property type="entry name" value="DnaJ_domain"/>
</dbReference>
<evidence type="ECO:0000256" key="2">
    <source>
        <dbReference type="ARBA" id="ARBA00022692"/>
    </source>
</evidence>
<dbReference type="EMBL" id="JAEMUK010000078">
    <property type="protein sequence ID" value="MBJ7544392.1"/>
    <property type="molecule type" value="Genomic_DNA"/>
</dbReference>
<dbReference type="CDD" id="cd06257">
    <property type="entry name" value="DnaJ"/>
    <property type="match status" value="1"/>
</dbReference>
<evidence type="ECO:0000259" key="7">
    <source>
        <dbReference type="PROSITE" id="PS50076"/>
    </source>
</evidence>
<dbReference type="AlphaFoldDB" id="A0A8I1KJZ8"/>
<dbReference type="Gene3D" id="1.10.287.110">
    <property type="entry name" value="DnaJ domain"/>
    <property type="match status" value="1"/>
</dbReference>
<evidence type="ECO:0000256" key="4">
    <source>
        <dbReference type="ARBA" id="ARBA00023136"/>
    </source>
</evidence>
<feature type="transmembrane region" description="Helical" evidence="6">
    <location>
        <begin position="12"/>
        <end position="34"/>
    </location>
</feature>
<evidence type="ECO:0000256" key="1">
    <source>
        <dbReference type="ARBA" id="ARBA00004167"/>
    </source>
</evidence>
<dbReference type="GO" id="GO:0016020">
    <property type="term" value="C:membrane"/>
    <property type="evidence" value="ECO:0007669"/>
    <property type="project" value="UniProtKB-SubCell"/>
</dbReference>
<keyword evidence="9" id="KW-1185">Reference proteome</keyword>
<dbReference type="PANTHER" id="PTHR12763:SF28">
    <property type="entry name" value="GEO10507P1-RELATED"/>
    <property type="match status" value="1"/>
</dbReference>
<comment type="caution">
    <text evidence="8">The sequence shown here is derived from an EMBL/GenBank/DDBJ whole genome shotgun (WGS) entry which is preliminary data.</text>
</comment>
<name>A0A8I1KJZ8_9HYPH</name>
<evidence type="ECO:0000313" key="8">
    <source>
        <dbReference type="EMBL" id="MBJ7544392.1"/>
    </source>
</evidence>
<keyword evidence="2 6" id="KW-0812">Transmembrane</keyword>
<organism evidence="8 9">
    <name type="scientific">Rhodomicrobium udaipurense</name>
    <dbReference type="NCBI Taxonomy" id="1202716"/>
    <lineage>
        <taxon>Bacteria</taxon>
        <taxon>Pseudomonadati</taxon>
        <taxon>Pseudomonadota</taxon>
        <taxon>Alphaproteobacteria</taxon>
        <taxon>Hyphomicrobiales</taxon>
        <taxon>Hyphomicrobiaceae</taxon>
        <taxon>Rhodomicrobium</taxon>
    </lineage>
</organism>
<evidence type="ECO:0000256" key="6">
    <source>
        <dbReference type="SAM" id="Phobius"/>
    </source>
</evidence>
<comment type="subcellular location">
    <subcellularLocation>
        <location evidence="1">Membrane</location>
        <topology evidence="1">Single-pass membrane protein</topology>
    </subcellularLocation>
</comment>
<reference evidence="8 9" key="1">
    <citation type="submission" date="2020-12" db="EMBL/GenBank/DDBJ databases">
        <title>Revised draft genomes of Rhodomicrobium vannielii ATCC 17100 and Rhodomicrobium udaipurense JA643.</title>
        <authorList>
            <person name="Conners E.M."/>
            <person name="Davenport E.J."/>
            <person name="Bose A."/>
        </authorList>
    </citation>
    <scope>NUCLEOTIDE SEQUENCE [LARGE SCALE GENOMIC DNA]</scope>
    <source>
        <strain evidence="8 9">JA643</strain>
    </source>
</reference>
<feature type="domain" description="J" evidence="7">
    <location>
        <begin position="153"/>
        <end position="206"/>
    </location>
</feature>
<evidence type="ECO:0000256" key="5">
    <source>
        <dbReference type="ARBA" id="ARBA00038105"/>
    </source>
</evidence>
<accession>A0A8I1KJZ8</accession>
<dbReference type="Pfam" id="PF00226">
    <property type="entry name" value="DnaJ"/>
    <property type="match status" value="1"/>
</dbReference>
<dbReference type="PROSITE" id="PS50076">
    <property type="entry name" value="DNAJ_2"/>
    <property type="match status" value="1"/>
</dbReference>
<sequence length="207" mass="22145">MGKLAVYLRKGSVVLVAFAAAFVMTRNIGLALLAGMAAWSFMQRTGWFPGKGKIGVGGGTSSVRTPWLDMKLDHRTGAISGRLLQGRFEGKALDDLSEAERGEVLAELRAKDAQGAKLFEAWLDRASPDWAADGRGGGDRAGAGPARAMTLDEAYLILGLKRGAKRDEVHAAHRNLMKRFHPDQGGSNYLASQINAAKDLLLKNIGA</sequence>
<keyword evidence="4 6" id="KW-0472">Membrane</keyword>
<keyword evidence="3 6" id="KW-1133">Transmembrane helix</keyword>
<dbReference type="InterPro" id="IPR036869">
    <property type="entry name" value="J_dom_sf"/>
</dbReference>
<dbReference type="FunFam" id="1.10.287.110:FF:000001">
    <property type="entry name" value="Import inner membrane translocase subunit tim14"/>
    <property type="match status" value="1"/>
</dbReference>
<gene>
    <name evidence="8" type="ORF">JDN41_12625</name>
</gene>
<dbReference type="SUPFAM" id="SSF46565">
    <property type="entry name" value="Chaperone J-domain"/>
    <property type="match status" value="1"/>
</dbReference>